<dbReference type="Proteomes" id="UP000299102">
    <property type="component" value="Unassembled WGS sequence"/>
</dbReference>
<dbReference type="AlphaFoldDB" id="A0A4C1TXW4"/>
<protein>
    <submittedName>
        <fullName evidence="2">Uncharacterized protein</fullName>
    </submittedName>
</protein>
<name>A0A4C1TXW4_EUMVA</name>
<accession>A0A4C1TXW4</accession>
<dbReference type="EMBL" id="BGZK01000101">
    <property type="protein sequence ID" value="GBP18758.1"/>
    <property type="molecule type" value="Genomic_DNA"/>
</dbReference>
<evidence type="ECO:0000313" key="3">
    <source>
        <dbReference type="Proteomes" id="UP000299102"/>
    </source>
</evidence>
<evidence type="ECO:0000313" key="2">
    <source>
        <dbReference type="EMBL" id="GBP18758.1"/>
    </source>
</evidence>
<gene>
    <name evidence="2" type="ORF">EVAR_93186_1</name>
</gene>
<sequence>MSRGYQVLRSTQKGRRSLTRVYRNKFILTPILPPRLSRPQPVVIFPRGSEPATRQDSSRTFPAGVTRGSHSALVADVDAHRNFALKTFCGIRLE</sequence>
<organism evidence="2 3">
    <name type="scientific">Eumeta variegata</name>
    <name type="common">Bagworm moth</name>
    <name type="synonym">Eumeta japonica</name>
    <dbReference type="NCBI Taxonomy" id="151549"/>
    <lineage>
        <taxon>Eukaryota</taxon>
        <taxon>Metazoa</taxon>
        <taxon>Ecdysozoa</taxon>
        <taxon>Arthropoda</taxon>
        <taxon>Hexapoda</taxon>
        <taxon>Insecta</taxon>
        <taxon>Pterygota</taxon>
        <taxon>Neoptera</taxon>
        <taxon>Endopterygota</taxon>
        <taxon>Lepidoptera</taxon>
        <taxon>Glossata</taxon>
        <taxon>Ditrysia</taxon>
        <taxon>Tineoidea</taxon>
        <taxon>Psychidae</taxon>
        <taxon>Oiketicinae</taxon>
        <taxon>Eumeta</taxon>
    </lineage>
</organism>
<proteinExistence type="predicted"/>
<reference evidence="2 3" key="1">
    <citation type="journal article" date="2019" name="Commun. Biol.">
        <title>The bagworm genome reveals a unique fibroin gene that provides high tensile strength.</title>
        <authorList>
            <person name="Kono N."/>
            <person name="Nakamura H."/>
            <person name="Ohtoshi R."/>
            <person name="Tomita M."/>
            <person name="Numata K."/>
            <person name="Arakawa K."/>
        </authorList>
    </citation>
    <scope>NUCLEOTIDE SEQUENCE [LARGE SCALE GENOMIC DNA]</scope>
</reference>
<feature type="region of interest" description="Disordered" evidence="1">
    <location>
        <begin position="45"/>
        <end position="65"/>
    </location>
</feature>
<evidence type="ECO:0000256" key="1">
    <source>
        <dbReference type="SAM" id="MobiDB-lite"/>
    </source>
</evidence>
<comment type="caution">
    <text evidence="2">The sequence shown here is derived from an EMBL/GenBank/DDBJ whole genome shotgun (WGS) entry which is preliminary data.</text>
</comment>
<keyword evidence="3" id="KW-1185">Reference proteome</keyword>